<evidence type="ECO:0000313" key="1">
    <source>
        <dbReference type="EMBL" id="ALO67013.1"/>
    </source>
</evidence>
<name>A0A0S2LZS1_9MICC</name>
<organism evidence="1 2">
    <name type="scientific">Arthrobacter alpinus</name>
    <dbReference type="NCBI Taxonomy" id="656366"/>
    <lineage>
        <taxon>Bacteria</taxon>
        <taxon>Bacillati</taxon>
        <taxon>Actinomycetota</taxon>
        <taxon>Actinomycetes</taxon>
        <taxon>Micrococcales</taxon>
        <taxon>Micrococcaceae</taxon>
        <taxon>Arthrobacter</taxon>
    </lineage>
</organism>
<proteinExistence type="predicted"/>
<protein>
    <submittedName>
        <fullName evidence="1">Uncharacterized protein</fullName>
    </submittedName>
</protein>
<dbReference type="AlphaFoldDB" id="A0A0S2LZS1"/>
<sequence length="59" mass="6118">MGAGGCGGGPKVMHGGSARTYARSVFVAANSECIKALLSDPELDVYAIRMTDAVLPEEF</sequence>
<accession>A0A0S2LZS1</accession>
<reference evidence="1 2" key="2">
    <citation type="journal article" date="2016" name="J. Biotechnol.">
        <title>Complete genome sequence of Arthrobacter alpinus ERGS4:06, a yellow pigmented bacterium tolerant to cold and radiations isolated from Sikkim Himalaya.</title>
        <authorList>
            <person name="Kumar R."/>
            <person name="Singh D."/>
            <person name="Swarnkar M.K."/>
            <person name="Singh A.K."/>
            <person name="Kumar S."/>
        </authorList>
    </citation>
    <scope>NUCLEOTIDE SEQUENCE [LARGE SCALE GENOMIC DNA]</scope>
    <source>
        <strain evidence="1 2">ERGS4:06</strain>
    </source>
</reference>
<dbReference type="Proteomes" id="UP000059574">
    <property type="component" value="Chromosome"/>
</dbReference>
<dbReference type="EMBL" id="CP013200">
    <property type="protein sequence ID" value="ALO67013.1"/>
    <property type="molecule type" value="Genomic_DNA"/>
</dbReference>
<evidence type="ECO:0000313" key="2">
    <source>
        <dbReference type="Proteomes" id="UP000059574"/>
    </source>
</evidence>
<gene>
    <name evidence="1" type="ORF">AS189_11555</name>
</gene>
<reference evidence="2" key="1">
    <citation type="submission" date="2015-11" db="EMBL/GenBank/DDBJ databases">
        <authorList>
            <person name="Kumar R."/>
            <person name="Singh D."/>
            <person name="Swarnkar M.K."/>
            <person name="Singh A.K."/>
            <person name="Kumar S."/>
        </authorList>
    </citation>
    <scope>NUCLEOTIDE SEQUENCE [LARGE SCALE GENOMIC DNA]</scope>
    <source>
        <strain evidence="2">ERGS4:06</strain>
    </source>
</reference>